<evidence type="ECO:0000259" key="3">
    <source>
        <dbReference type="Pfam" id="PF07889"/>
    </source>
</evidence>
<feature type="signal peptide" evidence="2">
    <location>
        <begin position="1"/>
        <end position="22"/>
    </location>
</feature>
<dbReference type="PANTHER" id="PTHR47289">
    <property type="entry name" value="TRANSCRIPTION FACTOR, PUTATIVE (DUF1664)-RELATED"/>
    <property type="match status" value="1"/>
</dbReference>
<protein>
    <recommendedName>
        <fullName evidence="3">DUF1664 domain-containing protein</fullName>
    </recommendedName>
</protein>
<name>A0ABD3TGT2_9LAMI</name>
<evidence type="ECO:0000256" key="2">
    <source>
        <dbReference type="SAM" id="SignalP"/>
    </source>
</evidence>
<comment type="caution">
    <text evidence="4">The sequence shown here is derived from an EMBL/GenBank/DDBJ whole genome shotgun (WGS) entry which is preliminary data.</text>
</comment>
<dbReference type="PANTHER" id="PTHR47289:SF2">
    <property type="entry name" value="TRANSCRIPTION FACTOR, PUTATIVE (DUF1664)-RELATED"/>
    <property type="match status" value="1"/>
</dbReference>
<evidence type="ECO:0000313" key="5">
    <source>
        <dbReference type="Proteomes" id="UP001634393"/>
    </source>
</evidence>
<dbReference type="Pfam" id="PF07889">
    <property type="entry name" value="DUF1664"/>
    <property type="match status" value="1"/>
</dbReference>
<feature type="chain" id="PRO_5044756596" description="DUF1664 domain-containing protein" evidence="2">
    <location>
        <begin position="23"/>
        <end position="399"/>
    </location>
</feature>
<evidence type="ECO:0000256" key="1">
    <source>
        <dbReference type="SAM" id="MobiDB-lite"/>
    </source>
</evidence>
<dbReference type="AlphaFoldDB" id="A0ABD3TGT2"/>
<evidence type="ECO:0000313" key="4">
    <source>
        <dbReference type="EMBL" id="KAL3835718.1"/>
    </source>
</evidence>
<proteinExistence type="predicted"/>
<dbReference type="InterPro" id="IPR012458">
    <property type="entry name" value="DUF1664"/>
</dbReference>
<feature type="region of interest" description="Disordered" evidence="1">
    <location>
        <begin position="193"/>
        <end position="232"/>
    </location>
</feature>
<feature type="domain" description="DUF1664" evidence="3">
    <location>
        <begin position="113"/>
        <end position="178"/>
    </location>
</feature>
<accession>A0ABD3TGT2</accession>
<gene>
    <name evidence="4" type="ORF">ACJIZ3_010454</name>
</gene>
<dbReference type="EMBL" id="JBJXBP010000004">
    <property type="protein sequence ID" value="KAL3835718.1"/>
    <property type="molecule type" value="Genomic_DNA"/>
</dbReference>
<sequence>MALPLGKLTIIVGAGLVGSVLAKEGRVPSMSDFFSGAFKMVFKQLKKDDSTTSSSKPKYDSLMQQVNTLRQELELFASNRSITIVTGDRSGSGKYGVIVVVIVVGSGYVWWKATKKHLSSRIDRVDCKIDECADNTSATREEVSEVRCDVKLIGADVQSVHHVVRSLETKISRIEGRQGAAFRPALELPQAASLPPSISLEPSSPSTSNGDHKRRASFVPSSSSQNTSVSASGLKELHEISDGVGISSLKTPDASNGIHASEETKDDNSGSGVFGRRFAGMSFLSRSRSVIPTFNEHSKISRHFFPNHDIDIFIFVKFPDPATKLFQIPAVKMEAVRSHRTSLASADDAVSTIQIYRSPLVTEVRLEDFELHAIHRIRCYASLVVSTCVCFVVQYIGFT</sequence>
<feature type="compositionally biased region" description="Low complexity" evidence="1">
    <location>
        <begin position="193"/>
        <end position="208"/>
    </location>
</feature>
<organism evidence="4 5">
    <name type="scientific">Penstemon smallii</name>
    <dbReference type="NCBI Taxonomy" id="265156"/>
    <lineage>
        <taxon>Eukaryota</taxon>
        <taxon>Viridiplantae</taxon>
        <taxon>Streptophyta</taxon>
        <taxon>Embryophyta</taxon>
        <taxon>Tracheophyta</taxon>
        <taxon>Spermatophyta</taxon>
        <taxon>Magnoliopsida</taxon>
        <taxon>eudicotyledons</taxon>
        <taxon>Gunneridae</taxon>
        <taxon>Pentapetalae</taxon>
        <taxon>asterids</taxon>
        <taxon>lamiids</taxon>
        <taxon>Lamiales</taxon>
        <taxon>Plantaginaceae</taxon>
        <taxon>Cheloneae</taxon>
        <taxon>Penstemon</taxon>
    </lineage>
</organism>
<keyword evidence="2" id="KW-0732">Signal</keyword>
<feature type="compositionally biased region" description="Low complexity" evidence="1">
    <location>
        <begin position="217"/>
        <end position="232"/>
    </location>
</feature>
<feature type="region of interest" description="Disordered" evidence="1">
    <location>
        <begin position="245"/>
        <end position="273"/>
    </location>
</feature>
<dbReference type="Proteomes" id="UP001634393">
    <property type="component" value="Unassembled WGS sequence"/>
</dbReference>
<keyword evidence="5" id="KW-1185">Reference proteome</keyword>
<reference evidence="4 5" key="1">
    <citation type="submission" date="2024-12" db="EMBL/GenBank/DDBJ databases">
        <title>The unique morphological basis and parallel evolutionary history of personate flowers in Penstemon.</title>
        <authorList>
            <person name="Depatie T.H."/>
            <person name="Wessinger C.A."/>
        </authorList>
    </citation>
    <scope>NUCLEOTIDE SEQUENCE [LARGE SCALE GENOMIC DNA]</scope>
    <source>
        <strain evidence="4">WTNN_2</strain>
        <tissue evidence="4">Leaf</tissue>
    </source>
</reference>